<evidence type="ECO:0000313" key="5">
    <source>
        <dbReference type="EMBL" id="KAL2728703.1"/>
    </source>
</evidence>
<comment type="caution">
    <text evidence="5">The sequence shown here is derived from an EMBL/GenBank/DDBJ whole genome shotgun (WGS) entry which is preliminary data.</text>
</comment>
<protein>
    <submittedName>
        <fullName evidence="5">Nucleoside-triphosphatase THEP1</fullName>
    </submittedName>
</protein>
<reference evidence="5 6" key="1">
    <citation type="journal article" date="2024" name="Ann. Entomol. Soc. Am.">
        <title>Genomic analyses of the southern and eastern yellowjacket wasps (Hymenoptera: Vespidae) reveal evolutionary signatures of social life.</title>
        <authorList>
            <person name="Catto M.A."/>
            <person name="Caine P.B."/>
            <person name="Orr S.E."/>
            <person name="Hunt B.G."/>
            <person name="Goodisman M.A.D."/>
        </authorList>
    </citation>
    <scope>NUCLEOTIDE SEQUENCE [LARGE SCALE GENOMIC DNA]</scope>
    <source>
        <strain evidence="5">233</strain>
        <tissue evidence="5">Head and thorax</tissue>
    </source>
</reference>
<dbReference type="InterPro" id="IPR004948">
    <property type="entry name" value="Nuc-triphosphatase_THEP1"/>
</dbReference>
<evidence type="ECO:0000256" key="2">
    <source>
        <dbReference type="ARBA" id="ARBA00022801"/>
    </source>
</evidence>
<dbReference type="GO" id="GO:0016787">
    <property type="term" value="F:hydrolase activity"/>
    <property type="evidence" value="ECO:0007669"/>
    <property type="project" value="UniProtKB-KW"/>
</dbReference>
<name>A0ABD2B808_VESSQ</name>
<proteinExistence type="inferred from homology"/>
<dbReference type="PANTHER" id="PTHR43146">
    <property type="entry name" value="CANCER-RELATED NUCLEOSIDE-TRIPHOSPHATASE"/>
    <property type="match status" value="1"/>
</dbReference>
<dbReference type="InterPro" id="IPR003593">
    <property type="entry name" value="AAA+_ATPase"/>
</dbReference>
<keyword evidence="6" id="KW-1185">Reference proteome</keyword>
<dbReference type="HAMAP" id="MF_00796">
    <property type="entry name" value="NTPase_1"/>
    <property type="match status" value="1"/>
</dbReference>
<dbReference type="InterPro" id="IPR027417">
    <property type="entry name" value="P-loop_NTPase"/>
</dbReference>
<keyword evidence="1" id="KW-0547">Nucleotide-binding</keyword>
<dbReference type="Gene3D" id="3.40.50.300">
    <property type="entry name" value="P-loop containing nucleotide triphosphate hydrolases"/>
    <property type="match status" value="1"/>
</dbReference>
<dbReference type="SMART" id="SM00382">
    <property type="entry name" value="AAA"/>
    <property type="match status" value="1"/>
</dbReference>
<evidence type="ECO:0000256" key="3">
    <source>
        <dbReference type="ARBA" id="ARBA00022840"/>
    </source>
</evidence>
<organism evidence="5 6">
    <name type="scientific">Vespula squamosa</name>
    <name type="common">Southern yellow jacket</name>
    <name type="synonym">Wasp</name>
    <dbReference type="NCBI Taxonomy" id="30214"/>
    <lineage>
        <taxon>Eukaryota</taxon>
        <taxon>Metazoa</taxon>
        <taxon>Ecdysozoa</taxon>
        <taxon>Arthropoda</taxon>
        <taxon>Hexapoda</taxon>
        <taxon>Insecta</taxon>
        <taxon>Pterygota</taxon>
        <taxon>Neoptera</taxon>
        <taxon>Endopterygota</taxon>
        <taxon>Hymenoptera</taxon>
        <taxon>Apocrita</taxon>
        <taxon>Aculeata</taxon>
        <taxon>Vespoidea</taxon>
        <taxon>Vespidae</taxon>
        <taxon>Vespinae</taxon>
        <taxon>Vespula</taxon>
    </lineage>
</organism>
<gene>
    <name evidence="5" type="ORF">V1478_006335</name>
</gene>
<dbReference type="Pfam" id="PF03266">
    <property type="entry name" value="NTPase_1"/>
    <property type="match status" value="1"/>
</dbReference>
<sequence length="218" mass="25365">MDPSATSLITRVLLTGPPGIGKTTVCMNIASILEKQNRTFNGFYTEEVREENGNRIGFDIVLIKDKEKRIPLARTDRNRLSQQQFSKYRVGNYHVFVNNFENSVLPVIKTDMDILLIDEIGKMELYSKKFYDEVFNIFFGSLNKKTYIIATIPQMHKVPQRFLTLFQKLHEDNRSKIINVNRQNRNNLPNEIVNLITGRPYDVNAYSIIRCNDSINRE</sequence>
<accession>A0ABD2B808</accession>
<dbReference type="SUPFAM" id="SSF52540">
    <property type="entry name" value="P-loop containing nucleoside triphosphate hydrolases"/>
    <property type="match status" value="1"/>
</dbReference>
<feature type="domain" description="AAA+ ATPase" evidence="4">
    <location>
        <begin position="8"/>
        <end position="175"/>
    </location>
</feature>
<keyword evidence="2" id="KW-0378">Hydrolase</keyword>
<evidence type="ECO:0000256" key="1">
    <source>
        <dbReference type="ARBA" id="ARBA00022741"/>
    </source>
</evidence>
<dbReference type="Proteomes" id="UP001607302">
    <property type="component" value="Unassembled WGS sequence"/>
</dbReference>
<dbReference type="AlphaFoldDB" id="A0ABD2B808"/>
<dbReference type="PANTHER" id="PTHR43146:SF1">
    <property type="entry name" value="CANCER-RELATED NUCLEOSIDE-TRIPHOSPHATASE"/>
    <property type="match status" value="1"/>
</dbReference>
<evidence type="ECO:0000259" key="4">
    <source>
        <dbReference type="SMART" id="SM00382"/>
    </source>
</evidence>
<evidence type="ECO:0000313" key="6">
    <source>
        <dbReference type="Proteomes" id="UP001607302"/>
    </source>
</evidence>
<dbReference type="EMBL" id="JAUDFV010000132">
    <property type="protein sequence ID" value="KAL2728703.1"/>
    <property type="molecule type" value="Genomic_DNA"/>
</dbReference>
<keyword evidence="3" id="KW-0067">ATP-binding</keyword>
<dbReference type="GO" id="GO:0005524">
    <property type="term" value="F:ATP binding"/>
    <property type="evidence" value="ECO:0007669"/>
    <property type="project" value="UniProtKB-KW"/>
</dbReference>